<feature type="domain" description="Right handed beta helix" evidence="2">
    <location>
        <begin position="411"/>
        <end position="554"/>
    </location>
</feature>
<proteinExistence type="predicted"/>
<dbReference type="SMART" id="SM00710">
    <property type="entry name" value="PbH1"/>
    <property type="match status" value="8"/>
</dbReference>
<dbReference type="InterPro" id="IPR012334">
    <property type="entry name" value="Pectin_lyas_fold"/>
</dbReference>
<keyword evidence="1" id="KW-0472">Membrane</keyword>
<dbReference type="InterPro" id="IPR006626">
    <property type="entry name" value="PbH1"/>
</dbReference>
<feature type="domain" description="Right handed beta helix" evidence="2">
    <location>
        <begin position="302"/>
        <end position="389"/>
    </location>
</feature>
<keyword evidence="1" id="KW-1133">Transmembrane helix</keyword>
<evidence type="ECO:0000313" key="4">
    <source>
        <dbReference type="Proteomes" id="UP001595850"/>
    </source>
</evidence>
<dbReference type="InterPro" id="IPR011050">
    <property type="entry name" value="Pectin_lyase_fold/virulence"/>
</dbReference>
<dbReference type="Proteomes" id="UP001595850">
    <property type="component" value="Unassembled WGS sequence"/>
</dbReference>
<keyword evidence="1" id="KW-0812">Transmembrane</keyword>
<keyword evidence="4" id="KW-1185">Reference proteome</keyword>
<feature type="transmembrane region" description="Helical" evidence="1">
    <location>
        <begin position="578"/>
        <end position="596"/>
    </location>
</feature>
<organism evidence="3 4">
    <name type="scientific">Planomonospora corallina</name>
    <dbReference type="NCBI Taxonomy" id="1806052"/>
    <lineage>
        <taxon>Bacteria</taxon>
        <taxon>Bacillati</taxon>
        <taxon>Actinomycetota</taxon>
        <taxon>Actinomycetes</taxon>
        <taxon>Streptosporangiales</taxon>
        <taxon>Streptosporangiaceae</taxon>
        <taxon>Planomonospora</taxon>
    </lineage>
</organism>
<dbReference type="InterPro" id="IPR039448">
    <property type="entry name" value="Beta_helix"/>
</dbReference>
<gene>
    <name evidence="3" type="ORF">ACFOWE_00270</name>
</gene>
<reference evidence="4" key="1">
    <citation type="journal article" date="2019" name="Int. J. Syst. Evol. Microbiol.">
        <title>The Global Catalogue of Microorganisms (GCM) 10K type strain sequencing project: providing services to taxonomists for standard genome sequencing and annotation.</title>
        <authorList>
            <consortium name="The Broad Institute Genomics Platform"/>
            <consortium name="The Broad Institute Genome Sequencing Center for Infectious Disease"/>
            <person name="Wu L."/>
            <person name="Ma J."/>
        </authorList>
    </citation>
    <scope>NUCLEOTIDE SEQUENCE [LARGE SCALE GENOMIC DNA]</scope>
    <source>
        <strain evidence="4">TBRC 4489</strain>
    </source>
</reference>
<evidence type="ECO:0000313" key="3">
    <source>
        <dbReference type="EMBL" id="MFC4056716.1"/>
    </source>
</evidence>
<dbReference type="Gene3D" id="2.160.20.10">
    <property type="entry name" value="Single-stranded right-handed beta-helix, Pectin lyase-like"/>
    <property type="match status" value="2"/>
</dbReference>
<sequence length="636" mass="66869">MSGSRRRKSRTLLVVLVLSLVAAGTWAYLSYVDRPAPTPGVDQVSQAEAQQQSTLVDQESLRIMQTRATLSSALARGGPAAAQARVPHISSSANGRTLVLPQRREPYRVADLERLGGEQFQKQSDDSYVLGINVFLGPGAKLVLQNATGPLVIRMRSEPGTFVSVVGFGASIRINGSAQNPVRITSWDSQARTADTKVSDGRAYLRAVGGELKMGHASVEHLGFWSGPTGGLALTGSDRPTRNAERAAPAARAPAASAQRLLLPNGLLVPSRGGDDEIEITDGTGGGKVAYRLPEANLVTGVITDTEVVGNAYGIFITASDETRIVNVSVTGSLVHGVLLHRFARNASVENTTVTASRGDGFVLSRGTQNVTITGSRAERNTGNGFTISGLPLAREPSASGESLRSFGGSSLISSTARDNGRYGVEIQGGVKPVVQTTEVVGGEMGIVVSKDATDVQISGNRLRGQRSQGIALRDGVLSARVSGNIVRDTPTAIYVRDSKATVSANTVQSASLHAISVLGAAEGTRIEGNTLGGAGRSALDTGRARGEPAVTRNNVDGWQDTAGFWTTVRRIAKPMNLIWFGVILLIVVAAFRSLGGDGPRVGRRFVDPYGKQTLLEERPVRILRTAGSEVPAGRS</sequence>
<dbReference type="EMBL" id="JBHSBM010000003">
    <property type="protein sequence ID" value="MFC4056716.1"/>
    <property type="molecule type" value="Genomic_DNA"/>
</dbReference>
<comment type="caution">
    <text evidence="3">The sequence shown here is derived from an EMBL/GenBank/DDBJ whole genome shotgun (WGS) entry which is preliminary data.</text>
</comment>
<dbReference type="RefSeq" id="WP_377284673.1">
    <property type="nucleotide sequence ID" value="NZ_JBHSBM010000003.1"/>
</dbReference>
<evidence type="ECO:0000256" key="1">
    <source>
        <dbReference type="SAM" id="Phobius"/>
    </source>
</evidence>
<accession>A0ABV8I0H8</accession>
<dbReference type="Pfam" id="PF13229">
    <property type="entry name" value="Beta_helix"/>
    <property type="match status" value="2"/>
</dbReference>
<protein>
    <submittedName>
        <fullName evidence="3">Right-handed parallel beta-helix repeat-containing protein</fullName>
    </submittedName>
</protein>
<dbReference type="SUPFAM" id="SSF51126">
    <property type="entry name" value="Pectin lyase-like"/>
    <property type="match status" value="1"/>
</dbReference>
<name>A0ABV8I0H8_9ACTN</name>
<evidence type="ECO:0000259" key="2">
    <source>
        <dbReference type="Pfam" id="PF13229"/>
    </source>
</evidence>